<dbReference type="Proteomes" id="UP001299608">
    <property type="component" value="Unassembled WGS sequence"/>
</dbReference>
<name>A0AAX1SH92_9FIRM</name>
<dbReference type="InterPro" id="IPR050873">
    <property type="entry name" value="V-ATPase_V0D/AC39_subunit"/>
</dbReference>
<gene>
    <name evidence="5" type="ORF">G5B36_11120</name>
    <name evidence="4" type="ORF">L0N08_14795</name>
</gene>
<dbReference type="PANTHER" id="PTHR38682:SF1">
    <property type="entry name" value="V-TYPE ATP SYNTHASE SUBUNIT C"/>
    <property type="match status" value="1"/>
</dbReference>
<dbReference type="EMBL" id="JAKNGE010000017">
    <property type="protein sequence ID" value="MCG4746688.1"/>
    <property type="molecule type" value="Genomic_DNA"/>
</dbReference>
<organism evidence="4 7">
    <name type="scientific">Enterocloster aldenensis</name>
    <dbReference type="NCBI Taxonomy" id="358742"/>
    <lineage>
        <taxon>Bacteria</taxon>
        <taxon>Bacillati</taxon>
        <taxon>Bacillota</taxon>
        <taxon>Clostridia</taxon>
        <taxon>Lachnospirales</taxon>
        <taxon>Lachnospiraceae</taxon>
        <taxon>Enterocloster</taxon>
    </lineage>
</organism>
<evidence type="ECO:0000313" key="7">
    <source>
        <dbReference type="Proteomes" id="UP001299608"/>
    </source>
</evidence>
<keyword evidence="3" id="KW-0406">Ion transport</keyword>
<dbReference type="InterPro" id="IPR035067">
    <property type="entry name" value="V-type_ATPase_csu/dsu"/>
</dbReference>
<dbReference type="InterPro" id="IPR044911">
    <property type="entry name" value="V-type_ATPase_csu/dsu_dom_3"/>
</dbReference>
<keyword evidence="2" id="KW-0813">Transport</keyword>
<comment type="similarity">
    <text evidence="1">Belongs to the V-ATPase V0D/AC39 subunit family.</text>
</comment>
<evidence type="ECO:0000313" key="6">
    <source>
        <dbReference type="Proteomes" id="UP000669239"/>
    </source>
</evidence>
<evidence type="ECO:0000256" key="2">
    <source>
        <dbReference type="ARBA" id="ARBA00022448"/>
    </source>
</evidence>
<protein>
    <submittedName>
        <fullName evidence="4">V-type ATPase subunit</fullName>
    </submittedName>
</protein>
<dbReference type="InterPro" id="IPR036079">
    <property type="entry name" value="ATPase_csu/dsu_sf"/>
</dbReference>
<evidence type="ECO:0000313" key="4">
    <source>
        <dbReference type="EMBL" id="MCG4746688.1"/>
    </source>
</evidence>
<reference evidence="5 6" key="1">
    <citation type="journal article" date="2020" name="Cell Host Microbe">
        <title>Functional and Genomic Variation between Human-Derived Isolates of Lachnospiraceae Reveals Inter- and Intra-Species Diversity.</title>
        <authorList>
            <person name="Sorbara M.T."/>
            <person name="Littmann E.R."/>
            <person name="Fontana E."/>
            <person name="Moody T.U."/>
            <person name="Kohout C.E."/>
            <person name="Gjonbalaj M."/>
            <person name="Eaton V."/>
            <person name="Seok R."/>
            <person name="Leiner I.M."/>
            <person name="Pamer E.G."/>
        </authorList>
    </citation>
    <scope>NUCLEOTIDE SEQUENCE [LARGE SCALE GENOMIC DNA]</scope>
    <source>
        <strain evidence="5 6">MSK.1.17</strain>
    </source>
</reference>
<comment type="caution">
    <text evidence="4">The sequence shown here is derived from an EMBL/GenBank/DDBJ whole genome shotgun (WGS) entry which is preliminary data.</text>
</comment>
<dbReference type="Proteomes" id="UP000669239">
    <property type="component" value="Unassembled WGS sequence"/>
</dbReference>
<sequence length="326" mass="36397">MADKQYVYAVARIRSKELSLLSGAFLDQLTAAKDYDECIQLLMEKGWGDDSTASAEALLALEREKTWGLISELVEDVSVFDVFLYGNDYHNLKAAIKEAVKAERTGHDYPGIFIDQGSVDVKLIRDSIQNREFQNLPEPMRGPAEEAYKALLHTQDGQLCDIIIDKAALDAIYHAGKSSGNEFLKLYAELTVAAADIKTAVRASRTGKDRAFLEQALAPCDTLDITRLAQAAIEGVDAIGIYLESTTYADAVEELRRSPSAFERWCDNLMIRKIKPQQYSPFGLGPLAAYILARENEIKSVRIVLSGKLNHLPEESIRERVREMYV</sequence>
<reference evidence="4" key="3">
    <citation type="submission" date="2022-01" db="EMBL/GenBank/DDBJ databases">
        <title>Collection of gut derived symbiotic bacterial strains cultured from healthy donors.</title>
        <authorList>
            <person name="Lin H."/>
            <person name="Kohout C."/>
            <person name="Waligurski E."/>
            <person name="Pamer E.G."/>
        </authorList>
    </citation>
    <scope>NUCLEOTIDE SEQUENCE</scope>
    <source>
        <strain evidence="4">DFI.6.55</strain>
    </source>
</reference>
<dbReference type="Gene3D" id="1.10.132.50">
    <property type="entry name" value="ATP synthase (C/AC39) subunit, domain 3"/>
    <property type="match status" value="1"/>
</dbReference>
<proteinExistence type="inferred from homology"/>
<dbReference type="GO" id="GO:0046961">
    <property type="term" value="F:proton-transporting ATPase activity, rotational mechanism"/>
    <property type="evidence" value="ECO:0007669"/>
    <property type="project" value="InterPro"/>
</dbReference>
<evidence type="ECO:0000256" key="1">
    <source>
        <dbReference type="ARBA" id="ARBA00006709"/>
    </source>
</evidence>
<evidence type="ECO:0000256" key="3">
    <source>
        <dbReference type="ARBA" id="ARBA00023065"/>
    </source>
</evidence>
<dbReference type="InterPro" id="IPR002843">
    <property type="entry name" value="ATPase_V0-cplx_csu/dsu"/>
</dbReference>
<keyword evidence="6" id="KW-1185">Reference proteome</keyword>
<dbReference type="EMBL" id="JAAITT010000013">
    <property type="protein sequence ID" value="NSJ49251.1"/>
    <property type="molecule type" value="Genomic_DNA"/>
</dbReference>
<reference evidence="5" key="2">
    <citation type="submission" date="2020-02" db="EMBL/GenBank/DDBJ databases">
        <authorList>
            <person name="Littmann E."/>
            <person name="Sorbara M."/>
        </authorList>
    </citation>
    <scope>NUCLEOTIDE SEQUENCE</scope>
    <source>
        <strain evidence="5">MSK.1.17</strain>
    </source>
</reference>
<evidence type="ECO:0000313" key="5">
    <source>
        <dbReference type="EMBL" id="NSJ49251.1"/>
    </source>
</evidence>
<dbReference type="Gene3D" id="1.20.1690.10">
    <property type="entry name" value="V-type ATP synthase subunit C domain"/>
    <property type="match status" value="2"/>
</dbReference>
<dbReference type="Pfam" id="PF01992">
    <property type="entry name" value="vATP-synt_AC39"/>
    <property type="match status" value="1"/>
</dbReference>
<dbReference type="PANTHER" id="PTHR38682">
    <property type="entry name" value="V-TYPE ATP SYNTHASE SUBUNIT C"/>
    <property type="match status" value="1"/>
</dbReference>
<dbReference type="AlphaFoldDB" id="A0AAX1SH92"/>
<dbReference type="SUPFAM" id="SSF103486">
    <property type="entry name" value="V-type ATP synthase subunit C"/>
    <property type="match status" value="1"/>
</dbReference>
<accession>A0AAX1SH92</accession>
<dbReference type="GeneID" id="97208672"/>
<dbReference type="RefSeq" id="WP_117560520.1">
    <property type="nucleotide sequence ID" value="NZ_BAABZL010000001.1"/>
</dbReference>